<organism evidence="2 3">
    <name type="scientific">Batillaria attramentaria</name>
    <dbReference type="NCBI Taxonomy" id="370345"/>
    <lineage>
        <taxon>Eukaryota</taxon>
        <taxon>Metazoa</taxon>
        <taxon>Spiralia</taxon>
        <taxon>Lophotrochozoa</taxon>
        <taxon>Mollusca</taxon>
        <taxon>Gastropoda</taxon>
        <taxon>Caenogastropoda</taxon>
        <taxon>Sorbeoconcha</taxon>
        <taxon>Cerithioidea</taxon>
        <taxon>Batillariidae</taxon>
        <taxon>Batillaria</taxon>
    </lineage>
</organism>
<name>A0ABD0LZ36_9CAEN</name>
<evidence type="ECO:0008006" key="4">
    <source>
        <dbReference type="Google" id="ProtNLM"/>
    </source>
</evidence>
<dbReference type="AlphaFoldDB" id="A0ABD0LZ36"/>
<accession>A0ABD0LZ36</accession>
<proteinExistence type="predicted"/>
<dbReference type="EMBL" id="JACVVK020000014">
    <property type="protein sequence ID" value="KAK7504682.1"/>
    <property type="molecule type" value="Genomic_DNA"/>
</dbReference>
<keyword evidence="3" id="KW-1185">Reference proteome</keyword>
<keyword evidence="1" id="KW-0732">Signal</keyword>
<gene>
    <name evidence="2" type="ORF">BaRGS_00004168</name>
</gene>
<evidence type="ECO:0000313" key="3">
    <source>
        <dbReference type="Proteomes" id="UP001519460"/>
    </source>
</evidence>
<comment type="caution">
    <text evidence="2">The sequence shown here is derived from an EMBL/GenBank/DDBJ whole genome shotgun (WGS) entry which is preliminary data.</text>
</comment>
<sequence>MTVLWFKLAARLTLLLSVLQRSAQLVLLKLKNNIDYIKVLCQCNVDFSALSSYNTGHAVVNSLYISLACYSVTMFCRRSGTQHCR</sequence>
<dbReference type="Proteomes" id="UP001519460">
    <property type="component" value="Unassembled WGS sequence"/>
</dbReference>
<feature type="signal peptide" evidence="1">
    <location>
        <begin position="1"/>
        <end position="24"/>
    </location>
</feature>
<evidence type="ECO:0000313" key="2">
    <source>
        <dbReference type="EMBL" id="KAK7504682.1"/>
    </source>
</evidence>
<feature type="chain" id="PRO_5044786615" description="Secreted protein" evidence="1">
    <location>
        <begin position="25"/>
        <end position="85"/>
    </location>
</feature>
<reference evidence="2 3" key="1">
    <citation type="journal article" date="2023" name="Sci. Data">
        <title>Genome assembly of the Korean intertidal mud-creeper Batillaria attramentaria.</title>
        <authorList>
            <person name="Patra A.K."/>
            <person name="Ho P.T."/>
            <person name="Jun S."/>
            <person name="Lee S.J."/>
            <person name="Kim Y."/>
            <person name="Won Y.J."/>
        </authorList>
    </citation>
    <scope>NUCLEOTIDE SEQUENCE [LARGE SCALE GENOMIC DNA]</scope>
    <source>
        <strain evidence="2">Wonlab-2016</strain>
    </source>
</reference>
<protein>
    <recommendedName>
        <fullName evidence="4">Secreted protein</fullName>
    </recommendedName>
</protein>
<evidence type="ECO:0000256" key="1">
    <source>
        <dbReference type="SAM" id="SignalP"/>
    </source>
</evidence>